<organism evidence="6 7">
    <name type="scientific">Rhizobium etli bv. mimosae str. IE4771</name>
    <dbReference type="NCBI Taxonomy" id="1432050"/>
    <lineage>
        <taxon>Bacteria</taxon>
        <taxon>Pseudomonadati</taxon>
        <taxon>Pseudomonadota</taxon>
        <taxon>Alphaproteobacteria</taxon>
        <taxon>Hyphomicrobiales</taxon>
        <taxon>Rhizobiaceae</taxon>
        <taxon>Rhizobium/Agrobacterium group</taxon>
        <taxon>Rhizobium</taxon>
    </lineage>
</organism>
<dbReference type="Pfam" id="PF13416">
    <property type="entry name" value="SBP_bac_8"/>
    <property type="match status" value="1"/>
</dbReference>
<dbReference type="HOGENOM" id="CLU_031522_0_0_5"/>
<gene>
    <name evidence="6" type="ORF">IE4771_PE00502</name>
</gene>
<dbReference type="RefSeq" id="WP_040143010.1">
    <property type="nucleotide sequence ID" value="NZ_CP006991.1"/>
</dbReference>
<protein>
    <submittedName>
        <fullName evidence="6">Sugar ABC transporter substrate-binding protein</fullName>
    </submittedName>
</protein>
<feature type="chain" id="PRO_5001583542" evidence="5">
    <location>
        <begin position="25"/>
        <end position="448"/>
    </location>
</feature>
<dbReference type="GO" id="GO:1901982">
    <property type="term" value="F:maltose binding"/>
    <property type="evidence" value="ECO:0007669"/>
    <property type="project" value="TreeGrafter"/>
</dbReference>
<dbReference type="GO" id="GO:0042956">
    <property type="term" value="P:maltodextrin transmembrane transport"/>
    <property type="evidence" value="ECO:0007669"/>
    <property type="project" value="TreeGrafter"/>
</dbReference>
<keyword evidence="2" id="KW-0813">Transport</keyword>
<geneLocation type="plasmid" evidence="6 7">
    <name>pRetIE4771e</name>
</geneLocation>
<dbReference type="Proteomes" id="UP000027180">
    <property type="component" value="Plasmid pRetIE4771e"/>
</dbReference>
<dbReference type="SUPFAM" id="SSF53850">
    <property type="entry name" value="Periplasmic binding protein-like II"/>
    <property type="match status" value="1"/>
</dbReference>
<comment type="similarity">
    <text evidence="1">Belongs to the bacterial solute-binding protein 1 family.</text>
</comment>
<evidence type="ECO:0000313" key="7">
    <source>
        <dbReference type="Proteomes" id="UP000027180"/>
    </source>
</evidence>
<dbReference type="Gene3D" id="3.40.190.10">
    <property type="entry name" value="Periplasmic binding protein-like II"/>
    <property type="match status" value="1"/>
</dbReference>
<evidence type="ECO:0000256" key="5">
    <source>
        <dbReference type="SAM" id="SignalP"/>
    </source>
</evidence>
<evidence type="ECO:0000313" key="6">
    <source>
        <dbReference type="EMBL" id="AIC31725.1"/>
    </source>
</evidence>
<dbReference type="InterPro" id="IPR006059">
    <property type="entry name" value="SBP"/>
</dbReference>
<dbReference type="PANTHER" id="PTHR30061">
    <property type="entry name" value="MALTOSE-BINDING PERIPLASMIC PROTEIN"/>
    <property type="match status" value="1"/>
</dbReference>
<proteinExistence type="inferred from homology"/>
<dbReference type="GO" id="GO:0055052">
    <property type="term" value="C:ATP-binding cassette (ABC) transporter complex, substrate-binding subunit-containing"/>
    <property type="evidence" value="ECO:0007669"/>
    <property type="project" value="TreeGrafter"/>
</dbReference>
<dbReference type="PANTHER" id="PTHR30061:SF50">
    <property type="entry name" value="MALTOSE_MALTODEXTRIN-BINDING PERIPLASMIC PROTEIN"/>
    <property type="match status" value="1"/>
</dbReference>
<accession>A0A060III3</accession>
<keyword evidence="6" id="KW-0614">Plasmid</keyword>
<reference evidence="6 7" key="1">
    <citation type="submission" date="2013-12" db="EMBL/GenBank/DDBJ databases">
        <title>Complete genome sequence of Rhizobium etli bv. mimosae IE4771.</title>
        <authorList>
            <person name="Bustos P."/>
            <person name="Santamaria R.I."/>
            <person name="Lozano L."/>
            <person name="Ormeno-Orrillo E."/>
            <person name="Rogel M.A."/>
            <person name="Romero D."/>
            <person name="Cevallos M.A."/>
            <person name="Martinez-Romero E."/>
            <person name="Gonzalez V."/>
        </authorList>
    </citation>
    <scope>NUCLEOTIDE SEQUENCE [LARGE SCALE GENOMIC DNA]</scope>
    <source>
        <strain evidence="6 7">IE4771</strain>
        <plasmid evidence="7">Plasmid pRetIE4771e</plasmid>
    </source>
</reference>
<dbReference type="GO" id="GO:0015768">
    <property type="term" value="P:maltose transport"/>
    <property type="evidence" value="ECO:0007669"/>
    <property type="project" value="TreeGrafter"/>
</dbReference>
<dbReference type="EMBL" id="CP006991">
    <property type="protein sequence ID" value="AIC31725.1"/>
    <property type="molecule type" value="Genomic_DNA"/>
</dbReference>
<keyword evidence="3 5" id="KW-0732">Signal</keyword>
<feature type="signal peptide" evidence="5">
    <location>
        <begin position="1"/>
        <end position="24"/>
    </location>
</feature>
<name>A0A060III3_RHIET</name>
<evidence type="ECO:0000256" key="4">
    <source>
        <dbReference type="ARBA" id="ARBA00022764"/>
    </source>
</evidence>
<dbReference type="OrthoDB" id="6431346at2"/>
<dbReference type="AlphaFoldDB" id="A0A060III3"/>
<evidence type="ECO:0000256" key="3">
    <source>
        <dbReference type="ARBA" id="ARBA00022729"/>
    </source>
</evidence>
<dbReference type="KEGG" id="rei:IE4771_PE00502"/>
<evidence type="ECO:0000256" key="2">
    <source>
        <dbReference type="ARBA" id="ARBA00022448"/>
    </source>
</evidence>
<evidence type="ECO:0000256" key="1">
    <source>
        <dbReference type="ARBA" id="ARBA00008520"/>
    </source>
</evidence>
<sequence length="448" mass="49294">MTILPTLKSLTIAAAILASTSAFALAKDVTISVWAGGTGPNDTYRLDAIEIAAQQLQREAALKGEDLKITIEKKAYSGWDDFKQALTLAAEAKTAPNIVASGHEDIAPWSQAGLIVPIEDHVDLDAWPLNGIYENLMQIASYNGTVYGIPQDAESRPMFFWKPYMKAIGYSDADLDALPQNVQDGKYTMKNLLEDAKKMQDKGLVQPGYGFYPRPSNGPDYWQFYTSFGGTMEENGKLVFDKAAMTRTYQFISDAVKTGVTKKNHIGMPGDQWWKEVATGKAGIWDAGTWHYARLVNQEGLKDFFDNIVFTLIPAGEGGKANTLTHPLVYMLTAGHSDEDTQIGAQLITIASEPRINALHAIKSAHLGISKAEAEVDFYADDRWAREATERLLPHANAMPNNSDFGKYWNIMWKNLEASWTGAKTVDAAIGDAESELKSTLGDKIVIR</sequence>
<keyword evidence="4" id="KW-0574">Periplasm</keyword>